<feature type="compositionally biased region" description="Pro residues" evidence="2">
    <location>
        <begin position="339"/>
        <end position="357"/>
    </location>
</feature>
<dbReference type="STRING" id="97359.A0A550CXZ3"/>
<proteinExistence type="predicted"/>
<evidence type="ECO:0000256" key="1">
    <source>
        <dbReference type="SAM" id="Coils"/>
    </source>
</evidence>
<keyword evidence="4" id="KW-1185">Reference proteome</keyword>
<sequence>MSLLESIDRLSQQTKAIRTSAGSIAPRQSHLDPRLNVSGPFTRAILYTQLGDLIREVEPTELGLFHVVESPASKEVPATSAAEFTRVSVPVATPLRKPAHKDERRQRSDPEVYAKAALRYIEDFGHIRPAPRARAQAAAIIEQAEEARRNIQELHEALQQAHAAEPASLASEIEAEEALIHELQARISTLKNRKESAIQRKKLAATPVQKPPALGRTPVRARDEDENSFWNTPSAPQQSSFGEEMSDQLLDESLGDISEPSFAMSPVKSARQPLGQRSRQDERVQPQPKRGVHSEDEPIKPASAEGYQSQSPTEIVGAAVAPEDASASQDEDTIIISRPSPPPTPPPKPSTPPPNPAMAPQTPGTAKRLKVRVNAEVERIVAKIWQTVGDIIMPNHTYQVGPASSGKAKPPNARETIAHLRDISALSTTGPMSPSASSVSTLATTPIGAATPQQIFTAYLLLELLACAPSFTLPLNRAKELLADKAREDGGSALGQQSNSIVYKCVAKRLVKIIRSGREQVVAFDV</sequence>
<name>A0A550CXZ3_9AGAR</name>
<feature type="compositionally biased region" description="Polar residues" evidence="2">
    <location>
        <begin position="228"/>
        <end position="241"/>
    </location>
</feature>
<dbReference type="OrthoDB" id="3262547at2759"/>
<organism evidence="3 4">
    <name type="scientific">Schizophyllum amplum</name>
    <dbReference type="NCBI Taxonomy" id="97359"/>
    <lineage>
        <taxon>Eukaryota</taxon>
        <taxon>Fungi</taxon>
        <taxon>Dikarya</taxon>
        <taxon>Basidiomycota</taxon>
        <taxon>Agaricomycotina</taxon>
        <taxon>Agaricomycetes</taxon>
        <taxon>Agaricomycetidae</taxon>
        <taxon>Agaricales</taxon>
        <taxon>Schizophyllaceae</taxon>
        <taxon>Schizophyllum</taxon>
    </lineage>
</organism>
<reference evidence="3 4" key="1">
    <citation type="journal article" date="2019" name="New Phytol.">
        <title>Comparative genomics reveals unique wood-decay strategies and fruiting body development in the Schizophyllaceae.</title>
        <authorList>
            <person name="Almasi E."/>
            <person name="Sahu N."/>
            <person name="Krizsan K."/>
            <person name="Balint B."/>
            <person name="Kovacs G.M."/>
            <person name="Kiss B."/>
            <person name="Cseklye J."/>
            <person name="Drula E."/>
            <person name="Henrissat B."/>
            <person name="Nagy I."/>
            <person name="Chovatia M."/>
            <person name="Adam C."/>
            <person name="LaButti K."/>
            <person name="Lipzen A."/>
            <person name="Riley R."/>
            <person name="Grigoriev I.V."/>
            <person name="Nagy L.G."/>
        </authorList>
    </citation>
    <scope>NUCLEOTIDE SEQUENCE [LARGE SCALE GENOMIC DNA]</scope>
    <source>
        <strain evidence="3 4">NL-1724</strain>
    </source>
</reference>
<feature type="compositionally biased region" description="Acidic residues" evidence="2">
    <location>
        <begin position="244"/>
        <end position="254"/>
    </location>
</feature>
<protein>
    <submittedName>
        <fullName evidence="3">Uncharacterized protein</fullName>
    </submittedName>
</protein>
<feature type="region of interest" description="Disordered" evidence="2">
    <location>
        <begin position="200"/>
        <end position="367"/>
    </location>
</feature>
<accession>A0A550CXZ3</accession>
<dbReference type="EMBL" id="VDMD01000001">
    <property type="protein sequence ID" value="TRM69672.1"/>
    <property type="molecule type" value="Genomic_DNA"/>
</dbReference>
<evidence type="ECO:0000313" key="3">
    <source>
        <dbReference type="EMBL" id="TRM69672.1"/>
    </source>
</evidence>
<keyword evidence="1" id="KW-0175">Coiled coil</keyword>
<evidence type="ECO:0000256" key="2">
    <source>
        <dbReference type="SAM" id="MobiDB-lite"/>
    </source>
</evidence>
<dbReference type="Proteomes" id="UP000320762">
    <property type="component" value="Unassembled WGS sequence"/>
</dbReference>
<gene>
    <name evidence="3" type="ORF">BD626DRAFT_624997</name>
</gene>
<feature type="coiled-coil region" evidence="1">
    <location>
        <begin position="130"/>
        <end position="200"/>
    </location>
</feature>
<dbReference type="AlphaFoldDB" id="A0A550CXZ3"/>
<evidence type="ECO:0000313" key="4">
    <source>
        <dbReference type="Proteomes" id="UP000320762"/>
    </source>
</evidence>
<comment type="caution">
    <text evidence="3">The sequence shown here is derived from an EMBL/GenBank/DDBJ whole genome shotgun (WGS) entry which is preliminary data.</text>
</comment>